<dbReference type="Gene3D" id="3.40.50.1820">
    <property type="entry name" value="alpha/beta hydrolase"/>
    <property type="match status" value="1"/>
</dbReference>
<dbReference type="PANTHER" id="PTHR37017:SF11">
    <property type="entry name" value="ESTERASE_LIPASE_THIOESTERASE DOMAIN-CONTAINING PROTEIN"/>
    <property type="match status" value="1"/>
</dbReference>
<evidence type="ECO:0000313" key="2">
    <source>
        <dbReference type="EMBL" id="KRQ02026.1"/>
    </source>
</evidence>
<dbReference type="EMBL" id="LJYG01000111">
    <property type="protein sequence ID" value="KRQ02026.1"/>
    <property type="molecule type" value="Genomic_DNA"/>
</dbReference>
<dbReference type="InterPro" id="IPR052897">
    <property type="entry name" value="Sec-Metab_Biosynth_Hydrolase"/>
</dbReference>
<keyword evidence="2" id="KW-0378">Hydrolase</keyword>
<organism evidence="2 3">
    <name type="scientific">Bradyrhizobium manausense</name>
    <dbReference type="NCBI Taxonomy" id="989370"/>
    <lineage>
        <taxon>Bacteria</taxon>
        <taxon>Pseudomonadati</taxon>
        <taxon>Pseudomonadota</taxon>
        <taxon>Alphaproteobacteria</taxon>
        <taxon>Hyphomicrobiales</taxon>
        <taxon>Nitrobacteraceae</taxon>
        <taxon>Bradyrhizobium</taxon>
    </lineage>
</organism>
<name>A0A0R3CWX1_9BRAD</name>
<dbReference type="STRING" id="989370.AOQ71_36120"/>
<dbReference type="InterPro" id="IPR029058">
    <property type="entry name" value="AB_hydrolase_fold"/>
</dbReference>
<dbReference type="SUPFAM" id="SSF53474">
    <property type="entry name" value="alpha/beta-Hydrolases"/>
    <property type="match status" value="1"/>
</dbReference>
<evidence type="ECO:0000313" key="3">
    <source>
        <dbReference type="Proteomes" id="UP000051936"/>
    </source>
</evidence>
<dbReference type="RefSeq" id="WP_057757441.1">
    <property type="nucleotide sequence ID" value="NZ_LJYG01000111.1"/>
</dbReference>
<proteinExistence type="predicted"/>
<accession>A0A0R3CWX1</accession>
<feature type="domain" description="AB hydrolase-1" evidence="1">
    <location>
        <begin position="19"/>
        <end position="230"/>
    </location>
</feature>
<reference evidence="2 3" key="1">
    <citation type="submission" date="2015-09" db="EMBL/GenBank/DDBJ databases">
        <title>Draft Genome Sequence of Bradyrhizobium manausense Strain BR 3351T, a Novel Symbiotic Nitrogen-Fixing Alphaproteobacterium Isolated from Brazilian Amazon Rain Forest.</title>
        <authorList>
            <person name="De Araujo J.L."/>
            <person name="Zilli J.E."/>
        </authorList>
    </citation>
    <scope>NUCLEOTIDE SEQUENCE [LARGE SCALE GENOMIC DNA]</scope>
    <source>
        <strain evidence="2 3">BR3351</strain>
    </source>
</reference>
<dbReference type="Proteomes" id="UP000051936">
    <property type="component" value="Unassembled WGS sequence"/>
</dbReference>
<dbReference type="GO" id="GO:0016787">
    <property type="term" value="F:hydrolase activity"/>
    <property type="evidence" value="ECO:0007669"/>
    <property type="project" value="UniProtKB-KW"/>
</dbReference>
<dbReference type="InterPro" id="IPR000073">
    <property type="entry name" value="AB_hydrolase_1"/>
</dbReference>
<comment type="caution">
    <text evidence="2">The sequence shown here is derived from an EMBL/GenBank/DDBJ whole genome shotgun (WGS) entry which is preliminary data.</text>
</comment>
<dbReference type="OrthoDB" id="9814966at2"/>
<keyword evidence="3" id="KW-1185">Reference proteome</keyword>
<dbReference type="PANTHER" id="PTHR37017">
    <property type="entry name" value="AB HYDROLASE-1 DOMAIN-CONTAINING PROTEIN-RELATED"/>
    <property type="match status" value="1"/>
</dbReference>
<evidence type="ECO:0000259" key="1">
    <source>
        <dbReference type="Pfam" id="PF12697"/>
    </source>
</evidence>
<sequence length="241" mass="25328">MSVSLPSSAQTRAGKPVSIVLVHGAFVDASGWKPLYDKLTGDGYEVLLVQNPTITLDGDVFATKQAIARATKPVLLVGHSYGGAVITEAGVDPKVAALVYLAAYAPDAGESAFDVASKPHAGEPSAPLLPPQDGFLLVDQAKFPTAFAADVDPSLTTFMAAAQVPWGLAAVQTKITNPAWKQKPTYFMLTTQDHMIPPSLQRAGANRAGAQLREIQSSHAVMLSHPDDVVGFIEQAAEAIK</sequence>
<gene>
    <name evidence="2" type="ORF">AOQ71_36120</name>
</gene>
<dbReference type="Pfam" id="PF12697">
    <property type="entry name" value="Abhydrolase_6"/>
    <property type="match status" value="1"/>
</dbReference>
<protein>
    <submittedName>
        <fullName evidence="2">Hydrolase</fullName>
    </submittedName>
</protein>
<dbReference type="AlphaFoldDB" id="A0A0R3CWX1"/>